<dbReference type="Pfam" id="PF00534">
    <property type="entry name" value="Glycos_transf_1"/>
    <property type="match status" value="1"/>
</dbReference>
<protein>
    <submittedName>
        <fullName evidence="3">Glycosyl transferase</fullName>
    </submittedName>
</protein>
<keyword evidence="3" id="KW-0808">Transferase</keyword>
<dbReference type="GO" id="GO:0016757">
    <property type="term" value="F:glycosyltransferase activity"/>
    <property type="evidence" value="ECO:0007669"/>
    <property type="project" value="UniProtKB-ARBA"/>
</dbReference>
<dbReference type="Proteomes" id="UP000054925">
    <property type="component" value="Unassembled WGS sequence"/>
</dbReference>
<evidence type="ECO:0000313" key="4">
    <source>
        <dbReference type="Proteomes" id="UP000054925"/>
    </source>
</evidence>
<dbReference type="PANTHER" id="PTHR12526">
    <property type="entry name" value="GLYCOSYLTRANSFERASE"/>
    <property type="match status" value="1"/>
</dbReference>
<dbReference type="Gene3D" id="3.40.50.2000">
    <property type="entry name" value="Glycogen Phosphorylase B"/>
    <property type="match status" value="2"/>
</dbReference>
<feature type="domain" description="Glycosyltransferase subfamily 4-like N-terminal" evidence="2">
    <location>
        <begin position="15"/>
        <end position="173"/>
    </location>
</feature>
<organism evidence="3 4">
    <name type="scientific">Caballeronia terrestris</name>
    <dbReference type="NCBI Taxonomy" id="1226301"/>
    <lineage>
        <taxon>Bacteria</taxon>
        <taxon>Pseudomonadati</taxon>
        <taxon>Pseudomonadota</taxon>
        <taxon>Betaproteobacteria</taxon>
        <taxon>Burkholderiales</taxon>
        <taxon>Burkholderiaceae</taxon>
        <taxon>Caballeronia</taxon>
    </lineage>
</organism>
<evidence type="ECO:0000313" key="3">
    <source>
        <dbReference type="EMBL" id="SAL82378.1"/>
    </source>
</evidence>
<accession>A0A158KMG8</accession>
<keyword evidence="4" id="KW-1185">Reference proteome</keyword>
<dbReference type="SUPFAM" id="SSF53756">
    <property type="entry name" value="UDP-Glycosyltransferase/glycogen phosphorylase"/>
    <property type="match status" value="1"/>
</dbReference>
<dbReference type="EMBL" id="FCOL02000075">
    <property type="protein sequence ID" value="SAL82378.1"/>
    <property type="molecule type" value="Genomic_DNA"/>
</dbReference>
<proteinExistence type="predicted"/>
<name>A0A158KMG8_9BURK</name>
<dbReference type="OrthoDB" id="8536760at2"/>
<comment type="caution">
    <text evidence="3">The sequence shown here is derived from an EMBL/GenBank/DDBJ whole genome shotgun (WGS) entry which is preliminary data.</text>
</comment>
<dbReference type="AlphaFoldDB" id="A0A158KMG8"/>
<sequence>MQERIMFVITGLNLGGAESQLVLLVRELRRIGWDVAVVSMIEPRYFVQELEGIGVTVVTMKMCPGKPDILALWRLARLVKSWRPSIMHSHMFHANVFARVARLFFPSVPLISTAHSLDELEGSYGRLVAYRLTRHLSSFMTSVSVTSFRHYVSLRIISPKKGRFVPNGVDLERFKYDAAKRAQLRSALGIGDLFVWLAIGRLAPAKDFANLIGAVAHLRDRGLSAVRVLLVGEGPDRDHLMRLAADAKLDKYIQFLGPRHDVPDLMSAADALVLSSAWEGLPMVILEAMASSRIVVATDVGGVSELFAPSDLGLLAPPRHSEVLADRMSEVMNFPVAKIEEAGQRGRIFVERNFDIQKVARAWDGLYRQLAG</sequence>
<feature type="domain" description="Glycosyl transferase family 1" evidence="1">
    <location>
        <begin position="187"/>
        <end position="335"/>
    </location>
</feature>
<evidence type="ECO:0000259" key="1">
    <source>
        <dbReference type="Pfam" id="PF00534"/>
    </source>
</evidence>
<dbReference type="RefSeq" id="WP_087659821.1">
    <property type="nucleotide sequence ID" value="NZ_FCOL02000075.1"/>
</dbReference>
<reference evidence="3" key="1">
    <citation type="submission" date="2016-01" db="EMBL/GenBank/DDBJ databases">
        <authorList>
            <person name="Peeters C."/>
        </authorList>
    </citation>
    <scope>NUCLEOTIDE SEQUENCE [LARGE SCALE GENOMIC DNA]</scope>
    <source>
        <strain evidence="3">LMG 22937</strain>
    </source>
</reference>
<evidence type="ECO:0000259" key="2">
    <source>
        <dbReference type="Pfam" id="PF13439"/>
    </source>
</evidence>
<dbReference type="Pfam" id="PF13439">
    <property type="entry name" value="Glyco_transf_4"/>
    <property type="match status" value="1"/>
</dbReference>
<dbReference type="InterPro" id="IPR001296">
    <property type="entry name" value="Glyco_trans_1"/>
</dbReference>
<dbReference type="InterPro" id="IPR028098">
    <property type="entry name" value="Glyco_trans_4-like_N"/>
</dbReference>
<gene>
    <name evidence="3" type="ORF">AWB67_06106</name>
</gene>